<evidence type="ECO:0000313" key="9">
    <source>
        <dbReference type="Proteomes" id="UP001558652"/>
    </source>
</evidence>
<comment type="similarity">
    <text evidence="1 6">Belongs to the universal ribosomal protein uL13 family.</text>
</comment>
<dbReference type="NCBIfam" id="TIGR01077">
    <property type="entry name" value="L13_A_E"/>
    <property type="match status" value="1"/>
</dbReference>
<comment type="caution">
    <text evidence="8">The sequence shown here is derived from an EMBL/GenBank/DDBJ whole genome shotgun (WGS) entry which is preliminary data.</text>
</comment>
<keyword evidence="3 6" id="KW-0687">Ribonucleoprotein</keyword>
<dbReference type="PROSITE" id="PS00783">
    <property type="entry name" value="RIBOSOMAL_L13"/>
    <property type="match status" value="1"/>
</dbReference>
<evidence type="ECO:0000313" key="8">
    <source>
        <dbReference type="EMBL" id="KAL1138672.1"/>
    </source>
</evidence>
<dbReference type="InterPro" id="IPR005755">
    <property type="entry name" value="Ribosomal_uL13_euk/arc"/>
</dbReference>
<evidence type="ECO:0000256" key="1">
    <source>
        <dbReference type="ARBA" id="ARBA00006227"/>
    </source>
</evidence>
<name>A0ABD0Z2G0_9HEMI</name>
<keyword evidence="7" id="KW-1133">Transmembrane helix</keyword>
<evidence type="ECO:0000256" key="5">
    <source>
        <dbReference type="ARBA" id="ARBA00035367"/>
    </source>
</evidence>
<dbReference type="GO" id="GO:0005840">
    <property type="term" value="C:ribosome"/>
    <property type="evidence" value="ECO:0007669"/>
    <property type="project" value="UniProtKB-KW"/>
</dbReference>
<keyword evidence="7" id="KW-0472">Membrane</keyword>
<evidence type="ECO:0000256" key="4">
    <source>
        <dbReference type="ARBA" id="ARBA00035201"/>
    </source>
</evidence>
<dbReference type="PANTHER" id="PTHR11545">
    <property type="entry name" value="RIBOSOMAL PROTEIN L13"/>
    <property type="match status" value="1"/>
</dbReference>
<evidence type="ECO:0000256" key="6">
    <source>
        <dbReference type="RuleBase" id="RU003877"/>
    </source>
</evidence>
<reference evidence="8 9" key="1">
    <citation type="submission" date="2024-07" db="EMBL/GenBank/DDBJ databases">
        <title>Chromosome-level genome assembly of the water stick insect Ranatra chinensis (Heteroptera: Nepidae).</title>
        <authorList>
            <person name="Liu X."/>
        </authorList>
    </citation>
    <scope>NUCLEOTIDE SEQUENCE [LARGE SCALE GENOMIC DNA]</scope>
    <source>
        <strain evidence="8">Cailab_2021Rc</strain>
        <tissue evidence="8">Muscle</tissue>
    </source>
</reference>
<dbReference type="FunFam" id="3.90.1180.10:FF:000002">
    <property type="entry name" value="60S ribosomal protein L16"/>
    <property type="match status" value="1"/>
</dbReference>
<dbReference type="InterPro" id="IPR036899">
    <property type="entry name" value="Ribosomal_uL13_sf"/>
</dbReference>
<dbReference type="GO" id="GO:1990904">
    <property type="term" value="C:ribonucleoprotein complex"/>
    <property type="evidence" value="ECO:0007669"/>
    <property type="project" value="UniProtKB-KW"/>
</dbReference>
<evidence type="ECO:0000256" key="2">
    <source>
        <dbReference type="ARBA" id="ARBA00022980"/>
    </source>
</evidence>
<dbReference type="SUPFAM" id="SSF52161">
    <property type="entry name" value="Ribosomal protein L13"/>
    <property type="match status" value="1"/>
</dbReference>
<feature type="transmembrane region" description="Helical" evidence="7">
    <location>
        <begin position="180"/>
        <end position="202"/>
    </location>
</feature>
<dbReference type="InterPro" id="IPR005822">
    <property type="entry name" value="Ribosomal_uL13"/>
</dbReference>
<dbReference type="InterPro" id="IPR023563">
    <property type="entry name" value="Ribosomal_uL13_CS"/>
</dbReference>
<organism evidence="8 9">
    <name type="scientific">Ranatra chinensis</name>
    <dbReference type="NCBI Taxonomy" id="642074"/>
    <lineage>
        <taxon>Eukaryota</taxon>
        <taxon>Metazoa</taxon>
        <taxon>Ecdysozoa</taxon>
        <taxon>Arthropoda</taxon>
        <taxon>Hexapoda</taxon>
        <taxon>Insecta</taxon>
        <taxon>Pterygota</taxon>
        <taxon>Neoptera</taxon>
        <taxon>Paraneoptera</taxon>
        <taxon>Hemiptera</taxon>
        <taxon>Heteroptera</taxon>
        <taxon>Panheteroptera</taxon>
        <taxon>Nepomorpha</taxon>
        <taxon>Nepidae</taxon>
        <taxon>Ranatrinae</taxon>
        <taxon>Ranatra</taxon>
    </lineage>
</organism>
<accession>A0ABD0Z2G0</accession>
<dbReference type="EMBL" id="JBFDAA010000003">
    <property type="protein sequence ID" value="KAL1138672.1"/>
    <property type="molecule type" value="Genomic_DNA"/>
</dbReference>
<protein>
    <recommendedName>
        <fullName evidence="4">Large ribosomal subunit protein uL13</fullName>
    </recommendedName>
    <alternativeName>
        <fullName evidence="5">60S ribosomal protein L13a</fullName>
    </alternativeName>
</protein>
<evidence type="ECO:0000256" key="7">
    <source>
        <dbReference type="SAM" id="Phobius"/>
    </source>
</evidence>
<proteinExistence type="inferred from homology"/>
<keyword evidence="9" id="KW-1185">Reference proteome</keyword>
<dbReference type="Proteomes" id="UP001558652">
    <property type="component" value="Unassembled WGS sequence"/>
</dbReference>
<evidence type="ECO:0000256" key="3">
    <source>
        <dbReference type="ARBA" id="ARBA00023274"/>
    </source>
</evidence>
<dbReference type="AlphaFoldDB" id="A0ABD0Z2G0"/>
<sequence length="218" mass="25344">MFQPILIDGRGHLLGRLASIIAKTLLCGNRVVVVRTEQINISGNFFRSKLKYLSFLRKRCNVNPARGPFHFRAPSKILYRTVRGMVPHKLERGKAALRRLKLYEGVPPPYDKRKRLVVPSAMRVMCLKPGRAYCHLGRLSHEVGWKYQSVVRALETKRKVRAVFAIRKRNQLKVIRTCNILLFFSIYLPLYLLCVPGSWYVFGLFNMFRKLSELIIQN</sequence>
<dbReference type="Pfam" id="PF00572">
    <property type="entry name" value="Ribosomal_L13"/>
    <property type="match status" value="1"/>
</dbReference>
<keyword evidence="7" id="KW-0812">Transmembrane</keyword>
<dbReference type="PANTHER" id="PTHR11545:SF3">
    <property type="entry name" value="LARGE RIBOSOMAL SUBUNIT PROTEIN UL13"/>
    <property type="match status" value="1"/>
</dbReference>
<dbReference type="Gene3D" id="3.90.1180.10">
    <property type="entry name" value="Ribosomal protein L13"/>
    <property type="match status" value="1"/>
</dbReference>
<gene>
    <name evidence="8" type="ORF">AAG570_008734</name>
</gene>
<keyword evidence="2 6" id="KW-0689">Ribosomal protein</keyword>
<dbReference type="HAMAP" id="MF_01366">
    <property type="entry name" value="Ribosomal_uL13"/>
    <property type="match status" value="1"/>
</dbReference>